<dbReference type="Pfam" id="PF01137">
    <property type="entry name" value="RTC"/>
    <property type="match status" value="1"/>
</dbReference>
<dbReference type="GO" id="GO:0005634">
    <property type="term" value="C:nucleus"/>
    <property type="evidence" value="ECO:0007669"/>
    <property type="project" value="TreeGrafter"/>
</dbReference>
<evidence type="ECO:0000259" key="1">
    <source>
        <dbReference type="Pfam" id="PF01137"/>
    </source>
</evidence>
<dbReference type="PANTHER" id="PTHR11096:SF0">
    <property type="entry name" value="RNA 3'-TERMINAL PHOSPHATE CYCLASE"/>
    <property type="match status" value="1"/>
</dbReference>
<gene>
    <name evidence="2" type="ORF">NKR23_g1914</name>
</gene>
<dbReference type="InterPro" id="IPR023797">
    <property type="entry name" value="RNA3'_phos_cyclase_dom"/>
</dbReference>
<dbReference type="AlphaFoldDB" id="A0AA38S2Z1"/>
<dbReference type="Proteomes" id="UP001174694">
    <property type="component" value="Unassembled WGS sequence"/>
</dbReference>
<dbReference type="Gene3D" id="3.65.10.20">
    <property type="entry name" value="RNA 3'-terminal phosphate cyclase domain"/>
    <property type="match status" value="1"/>
</dbReference>
<protein>
    <submittedName>
        <fullName evidence="2">RNA 3'-terminal phosphate cyclase</fullName>
    </submittedName>
</protein>
<dbReference type="InterPro" id="IPR036553">
    <property type="entry name" value="RPTC_insert"/>
</dbReference>
<evidence type="ECO:0000313" key="2">
    <source>
        <dbReference type="EMBL" id="KAJ9155159.1"/>
    </source>
</evidence>
<proteinExistence type="predicted"/>
<dbReference type="InterPro" id="IPR000228">
    <property type="entry name" value="RNA3'_term_phos_cyc"/>
</dbReference>
<name>A0AA38S2Z1_9PEZI</name>
<dbReference type="Gene3D" id="3.30.360.20">
    <property type="entry name" value="RNA 3'-terminal phosphate cyclase, insert domain"/>
    <property type="match status" value="1"/>
</dbReference>
<feature type="domain" description="RNA 3'-terminal phosphate cyclase" evidence="1">
    <location>
        <begin position="17"/>
        <end position="356"/>
    </location>
</feature>
<dbReference type="InterPro" id="IPR013792">
    <property type="entry name" value="RNA3'P_cycl/enolpyr_Trfase_a/b"/>
</dbReference>
<reference evidence="2" key="1">
    <citation type="submission" date="2022-07" db="EMBL/GenBank/DDBJ databases">
        <title>Fungi with potential for degradation of polypropylene.</title>
        <authorList>
            <person name="Gostincar C."/>
        </authorList>
    </citation>
    <scope>NUCLEOTIDE SEQUENCE</scope>
    <source>
        <strain evidence="2">EXF-13308</strain>
    </source>
</reference>
<evidence type="ECO:0000313" key="3">
    <source>
        <dbReference type="Proteomes" id="UP001174694"/>
    </source>
</evidence>
<dbReference type="SUPFAM" id="SSF55205">
    <property type="entry name" value="EPT/RTPC-like"/>
    <property type="match status" value="1"/>
</dbReference>
<dbReference type="GO" id="GO:0003963">
    <property type="term" value="F:RNA-3'-phosphate cyclase activity"/>
    <property type="evidence" value="ECO:0007669"/>
    <property type="project" value="TreeGrafter"/>
</dbReference>
<dbReference type="GO" id="GO:0006396">
    <property type="term" value="P:RNA processing"/>
    <property type="evidence" value="ECO:0007669"/>
    <property type="project" value="InterPro"/>
</dbReference>
<dbReference type="EMBL" id="JANBVO010000003">
    <property type="protein sequence ID" value="KAJ9155159.1"/>
    <property type="molecule type" value="Genomic_DNA"/>
</dbReference>
<comment type="caution">
    <text evidence="2">The sequence shown here is derived from an EMBL/GenBank/DDBJ whole genome shotgun (WGS) entry which is preliminary data.</text>
</comment>
<dbReference type="InterPro" id="IPR037136">
    <property type="entry name" value="RNA3'_phos_cyclase_dom_sf"/>
</dbReference>
<organism evidence="2 3">
    <name type="scientific">Pleurostoma richardsiae</name>
    <dbReference type="NCBI Taxonomy" id="41990"/>
    <lineage>
        <taxon>Eukaryota</taxon>
        <taxon>Fungi</taxon>
        <taxon>Dikarya</taxon>
        <taxon>Ascomycota</taxon>
        <taxon>Pezizomycotina</taxon>
        <taxon>Sordariomycetes</taxon>
        <taxon>Sordariomycetidae</taxon>
        <taxon>Calosphaeriales</taxon>
        <taxon>Pleurostomataceae</taxon>
        <taxon>Pleurostoma</taxon>
    </lineage>
</organism>
<dbReference type="PANTHER" id="PTHR11096">
    <property type="entry name" value="RNA 3' TERMINAL PHOSPHATE CYCLASE"/>
    <property type="match status" value="1"/>
</dbReference>
<accession>A0AA38S2Z1</accession>
<sequence length="444" mass="48394">MGKKSKQKPVELDGRTGEGGGQLVRIAVALAAVTATPVRIVHVRGNREGRRGGGLKSQHVTSIAWLAAATGAEVSGLEVGSHTLEFRPARGPALFLPREDGSDDGIIRIVADSPAASALLVFQAVFPFLLFAGARTASSGNDGVIRLEISGGTNVSWSPSFEYVDQVLLPALEDRFGVRVERRLEQRGWSAGGQLSHGRLRFGIRPLRAGETLKPRGHTSGGATDRKGVESFKVEAVDASVIVPHEMQEPLTRALARDLEAAFPAAEVNFKVLEDSEHEARVYVLLVARSGTLRWGRDILLAEKRKGRTATAVAQDISRRVTRELEREVAGGREVDEFLQDQLVVFQALAEGRTHFLEGMKVEDDDEESGDERDVRGAKEAVAALELEEERMRRDKAQEPFGFGSLHATTARWVTAELLPKVQWFNRGTICEGVGMRVEKPESS</sequence>
<keyword evidence="3" id="KW-1185">Reference proteome</keyword>